<name>A0A1J9Q8G5_9EURO</name>
<feature type="region of interest" description="Disordered" evidence="1">
    <location>
        <begin position="191"/>
        <end position="247"/>
    </location>
</feature>
<dbReference type="EMBL" id="LGTZ01000576">
    <property type="protein sequence ID" value="OJD24370.1"/>
    <property type="molecule type" value="Genomic_DNA"/>
</dbReference>
<dbReference type="GO" id="GO:0006310">
    <property type="term" value="P:DNA recombination"/>
    <property type="evidence" value="ECO:0007669"/>
    <property type="project" value="TreeGrafter"/>
</dbReference>
<protein>
    <recommendedName>
        <fullName evidence="4">DNA repair protein Dds20/Mei5</fullName>
    </recommendedName>
</protein>
<feature type="compositionally biased region" description="Basic and acidic residues" evidence="1">
    <location>
        <begin position="191"/>
        <end position="204"/>
    </location>
</feature>
<evidence type="ECO:0000313" key="3">
    <source>
        <dbReference type="Proteomes" id="UP000242791"/>
    </source>
</evidence>
<evidence type="ECO:0000313" key="2">
    <source>
        <dbReference type="EMBL" id="OJD24370.1"/>
    </source>
</evidence>
<proteinExistence type="predicted"/>
<accession>A0A1J9Q8G5</accession>
<feature type="region of interest" description="Disordered" evidence="1">
    <location>
        <begin position="1"/>
        <end position="96"/>
    </location>
</feature>
<feature type="compositionally biased region" description="Polar residues" evidence="1">
    <location>
        <begin position="54"/>
        <end position="69"/>
    </location>
</feature>
<evidence type="ECO:0000256" key="1">
    <source>
        <dbReference type="SAM" id="MobiDB-lite"/>
    </source>
</evidence>
<dbReference type="PANTHER" id="PTHR28527">
    <property type="entry name" value="MATING-TYPE SWITCHING PROTEIN SWI2-RELATED"/>
    <property type="match status" value="1"/>
</dbReference>
<dbReference type="OrthoDB" id="27934at2759"/>
<evidence type="ECO:0008006" key="4">
    <source>
        <dbReference type="Google" id="ProtNLM"/>
    </source>
</evidence>
<organism evidence="2 3">
    <name type="scientific">Blastomyces percursus</name>
    <dbReference type="NCBI Taxonomy" id="1658174"/>
    <lineage>
        <taxon>Eukaryota</taxon>
        <taxon>Fungi</taxon>
        <taxon>Dikarya</taxon>
        <taxon>Ascomycota</taxon>
        <taxon>Pezizomycotina</taxon>
        <taxon>Eurotiomycetes</taxon>
        <taxon>Eurotiomycetidae</taxon>
        <taxon>Onygenales</taxon>
        <taxon>Ajellomycetaceae</taxon>
        <taxon>Blastomyces</taxon>
    </lineage>
</organism>
<dbReference type="Proteomes" id="UP000242791">
    <property type="component" value="Unassembled WGS sequence"/>
</dbReference>
<dbReference type="STRING" id="1658174.A0A1J9Q8G5"/>
<gene>
    <name evidence="2" type="ORF">ACJ73_04266</name>
</gene>
<dbReference type="PANTHER" id="PTHR28527:SF1">
    <property type="entry name" value="SWI5-DEPENDENT RECOMBINATION DNA REPAIR PROTEIN 1"/>
    <property type="match status" value="1"/>
</dbReference>
<dbReference type="AlphaFoldDB" id="A0A1J9Q8G5"/>
<dbReference type="VEuPathDB" id="FungiDB:ACJ73_04266"/>
<sequence>MSFHAAKRRRLDQATHTLSKPFKSPLRRQIQNTPAENGDEKADGVSKSIGAIDDSSNNTTISASAQHSPHTPRPASVAVKRPTTIPPIRPPTISAPSLRAPSELLTLQKQYSALTTRLANLRMDLDIVTQALKLEQSGKDAELEMLVAKWKTASRKAAEELFVAAEERVKRMGGVKGWREDMRKAQERRARWDDDERGVGGKDDMDSEEEEEVKRRIAEIEGEIEGVESRSDGKDGNGYQIGESDEDESFTMDMMLKSLNIELDIIGFDKDTQQWV</sequence>
<reference evidence="2 3" key="1">
    <citation type="submission" date="2015-08" db="EMBL/GenBank/DDBJ databases">
        <title>Emmonsia species relationships and genome sequence.</title>
        <authorList>
            <person name="Cuomo C.A."/>
            <person name="Schwartz I.S."/>
            <person name="Kenyon C."/>
            <person name="De Hoog G.S."/>
            <person name="Govender N.P."/>
            <person name="Botha A."/>
            <person name="Moreno L."/>
            <person name="De Vries M."/>
            <person name="Munoz J.F."/>
            <person name="Stielow J.B."/>
        </authorList>
    </citation>
    <scope>NUCLEOTIDE SEQUENCE [LARGE SCALE GENOMIC DNA]</scope>
    <source>
        <strain evidence="2 3">EI222</strain>
    </source>
</reference>
<comment type="caution">
    <text evidence="2">The sequence shown here is derived from an EMBL/GenBank/DDBJ whole genome shotgun (WGS) entry which is preliminary data.</text>
</comment>
<feature type="compositionally biased region" description="Basic residues" evidence="1">
    <location>
        <begin position="1"/>
        <end position="10"/>
    </location>
</feature>
<keyword evidence="3" id="KW-1185">Reference proteome</keyword>
<dbReference type="Gene3D" id="6.10.140.1020">
    <property type="match status" value="1"/>
</dbReference>